<protein>
    <submittedName>
        <fullName evidence="2">Uncharacterized protein</fullName>
    </submittedName>
</protein>
<sequence length="41" mass="4417">MEGRVKETGSLPYHLSLKFLQHNPPASTKSLSSRGDGSLSC</sequence>
<proteinExistence type="predicted"/>
<feature type="compositionally biased region" description="Polar residues" evidence="1">
    <location>
        <begin position="24"/>
        <end position="41"/>
    </location>
</feature>
<reference evidence="2" key="1">
    <citation type="submission" date="2020-02" db="EMBL/GenBank/DDBJ databases">
        <authorList>
            <person name="Meier V. D."/>
        </authorList>
    </citation>
    <scope>NUCLEOTIDE SEQUENCE</scope>
    <source>
        <strain evidence="2">AVDCRST_MAG94</strain>
    </source>
</reference>
<feature type="region of interest" description="Disordered" evidence="1">
    <location>
        <begin position="22"/>
        <end position="41"/>
    </location>
</feature>
<accession>A0A6J4L9G0</accession>
<evidence type="ECO:0000313" key="2">
    <source>
        <dbReference type="EMBL" id="CAA9327441.1"/>
    </source>
</evidence>
<organism evidence="2">
    <name type="scientific">uncultured Leptolyngbya sp</name>
    <dbReference type="NCBI Taxonomy" id="332963"/>
    <lineage>
        <taxon>Bacteria</taxon>
        <taxon>Bacillati</taxon>
        <taxon>Cyanobacteriota</taxon>
        <taxon>Cyanophyceae</taxon>
        <taxon>Leptolyngbyales</taxon>
        <taxon>Leptolyngbyaceae</taxon>
        <taxon>Leptolyngbya group</taxon>
        <taxon>Leptolyngbya</taxon>
        <taxon>environmental samples</taxon>
    </lineage>
</organism>
<dbReference type="AlphaFoldDB" id="A0A6J4L9G0"/>
<name>A0A6J4L9G0_9CYAN</name>
<gene>
    <name evidence="2" type="ORF">AVDCRST_MAG94-1743</name>
</gene>
<evidence type="ECO:0000256" key="1">
    <source>
        <dbReference type="SAM" id="MobiDB-lite"/>
    </source>
</evidence>
<dbReference type="EMBL" id="CADCTY010000604">
    <property type="protein sequence ID" value="CAA9327441.1"/>
    <property type="molecule type" value="Genomic_DNA"/>
</dbReference>